<dbReference type="Pfam" id="PF10825">
    <property type="entry name" value="DUF2752"/>
    <property type="match status" value="1"/>
</dbReference>
<organism evidence="2 3">
    <name type="scientific">Actinoallomurus iriomotensis</name>
    <dbReference type="NCBI Taxonomy" id="478107"/>
    <lineage>
        <taxon>Bacteria</taxon>
        <taxon>Bacillati</taxon>
        <taxon>Actinomycetota</taxon>
        <taxon>Actinomycetes</taxon>
        <taxon>Streptosporangiales</taxon>
        <taxon>Thermomonosporaceae</taxon>
        <taxon>Actinoallomurus</taxon>
    </lineage>
</organism>
<keyword evidence="1" id="KW-0812">Transmembrane</keyword>
<feature type="transmembrane region" description="Helical" evidence="1">
    <location>
        <begin position="31"/>
        <end position="52"/>
    </location>
</feature>
<accession>A0A9W6RVU7</accession>
<keyword evidence="1" id="KW-0472">Membrane</keyword>
<dbReference type="InterPro" id="IPR021215">
    <property type="entry name" value="DUF2752"/>
</dbReference>
<feature type="transmembrane region" description="Helical" evidence="1">
    <location>
        <begin position="92"/>
        <end position="112"/>
    </location>
</feature>
<feature type="transmembrane region" description="Helical" evidence="1">
    <location>
        <begin position="124"/>
        <end position="142"/>
    </location>
</feature>
<sequence>MDVARGHAVASRARGRPADVLGRVFAASGDGALGVALRAGGMATAAVVVSALHRVHDPGTLCPLRALTGIPCPLCGGTTVFIELGAAHPVKALLASPVVLLGAIGLATAPLGSGRRWWALDPRIRAWIIGVTLGLSWVWQLARFGFLPL</sequence>
<evidence type="ECO:0008006" key="4">
    <source>
        <dbReference type="Google" id="ProtNLM"/>
    </source>
</evidence>
<reference evidence="2" key="1">
    <citation type="submission" date="2023-03" db="EMBL/GenBank/DDBJ databases">
        <title>Actinoallomurus iriomotensis NBRC 103681.</title>
        <authorList>
            <person name="Ichikawa N."/>
            <person name="Sato H."/>
            <person name="Tonouchi N."/>
        </authorList>
    </citation>
    <scope>NUCLEOTIDE SEQUENCE</scope>
    <source>
        <strain evidence="2">NBRC 103681</strain>
    </source>
</reference>
<evidence type="ECO:0000256" key="1">
    <source>
        <dbReference type="SAM" id="Phobius"/>
    </source>
</evidence>
<name>A0A9W6RVU7_9ACTN</name>
<dbReference type="Proteomes" id="UP001165135">
    <property type="component" value="Unassembled WGS sequence"/>
</dbReference>
<dbReference type="AlphaFoldDB" id="A0A9W6RVU7"/>
<proteinExistence type="predicted"/>
<dbReference type="EMBL" id="BSTJ01000017">
    <property type="protein sequence ID" value="GLY81047.1"/>
    <property type="molecule type" value="Genomic_DNA"/>
</dbReference>
<comment type="caution">
    <text evidence="2">The sequence shown here is derived from an EMBL/GenBank/DDBJ whole genome shotgun (WGS) entry which is preliminary data.</text>
</comment>
<evidence type="ECO:0000313" key="2">
    <source>
        <dbReference type="EMBL" id="GLY81047.1"/>
    </source>
</evidence>
<evidence type="ECO:0000313" key="3">
    <source>
        <dbReference type="Proteomes" id="UP001165135"/>
    </source>
</evidence>
<gene>
    <name evidence="2" type="ORF">Airi01_093140</name>
</gene>
<protein>
    <recommendedName>
        <fullName evidence="4">DUF2752 domain-containing protein</fullName>
    </recommendedName>
</protein>
<keyword evidence="1" id="KW-1133">Transmembrane helix</keyword>